<dbReference type="InterPro" id="IPR019787">
    <property type="entry name" value="Znf_PHD-finger"/>
</dbReference>
<feature type="compositionally biased region" description="Basic and acidic residues" evidence="13">
    <location>
        <begin position="1931"/>
        <end position="1947"/>
    </location>
</feature>
<dbReference type="InterPro" id="IPR027417">
    <property type="entry name" value="P-loop_NTPase"/>
</dbReference>
<dbReference type="Pfam" id="PF00271">
    <property type="entry name" value="Helicase_C"/>
    <property type="match status" value="1"/>
</dbReference>
<dbReference type="CDD" id="cd15532">
    <property type="entry name" value="PHD2_CHD_II"/>
    <property type="match status" value="1"/>
</dbReference>
<feature type="region of interest" description="Disordered" evidence="13">
    <location>
        <begin position="352"/>
        <end position="378"/>
    </location>
</feature>
<feature type="compositionally biased region" description="Basic and acidic residues" evidence="13">
    <location>
        <begin position="194"/>
        <end position="208"/>
    </location>
</feature>
<dbReference type="SMART" id="SM00298">
    <property type="entry name" value="CHROMO"/>
    <property type="match status" value="2"/>
</dbReference>
<dbReference type="Gene3D" id="3.30.40.10">
    <property type="entry name" value="Zinc/RING finger domain, C3HC4 (zinc finger)"/>
    <property type="match status" value="1"/>
</dbReference>
<feature type="domain" description="Helicase C-terminal" evidence="18">
    <location>
        <begin position="850"/>
        <end position="1009"/>
    </location>
</feature>
<feature type="region of interest" description="Disordered" evidence="13">
    <location>
        <begin position="1196"/>
        <end position="1293"/>
    </location>
</feature>
<comment type="caution">
    <text evidence="19">The sequence shown here is derived from an EMBL/GenBank/DDBJ whole genome shotgun (WGS) entry which is preliminary data.</text>
</comment>
<comment type="subcellular location">
    <subcellularLocation>
        <location evidence="1">Nucleus</location>
    </subcellularLocation>
</comment>
<feature type="domain" description="Helicase ATP-binding" evidence="17">
    <location>
        <begin position="540"/>
        <end position="714"/>
    </location>
</feature>
<dbReference type="Proteomes" id="UP001140206">
    <property type="component" value="Chromosome 2"/>
</dbReference>
<dbReference type="SUPFAM" id="SSF52540">
    <property type="entry name" value="P-loop containing nucleoside triphosphate hydrolases"/>
    <property type="match status" value="2"/>
</dbReference>
<dbReference type="PANTHER" id="PTHR45623:SF28">
    <property type="entry name" value="PROTEIN CHROMATIN REMODELING 4"/>
    <property type="match status" value="1"/>
</dbReference>
<evidence type="ECO:0000256" key="11">
    <source>
        <dbReference type="ARBA" id="ARBA00023242"/>
    </source>
</evidence>
<feature type="domain" description="Chromo" evidence="14">
    <location>
        <begin position="437"/>
        <end position="487"/>
    </location>
</feature>
<dbReference type="GO" id="GO:0140658">
    <property type="term" value="F:ATP-dependent chromatin remodeler activity"/>
    <property type="evidence" value="ECO:0007669"/>
    <property type="project" value="TreeGrafter"/>
</dbReference>
<keyword evidence="11" id="KW-0539">Nucleus</keyword>
<feature type="compositionally biased region" description="Pro residues" evidence="13">
    <location>
        <begin position="1821"/>
        <end position="1833"/>
    </location>
</feature>
<dbReference type="InterPro" id="IPR001650">
    <property type="entry name" value="Helicase_C-like"/>
</dbReference>
<dbReference type="InterPro" id="IPR001965">
    <property type="entry name" value="Znf_PHD"/>
</dbReference>
<evidence type="ECO:0000256" key="12">
    <source>
        <dbReference type="PROSITE-ProRule" id="PRU00146"/>
    </source>
</evidence>
<dbReference type="GO" id="GO:0003682">
    <property type="term" value="F:chromatin binding"/>
    <property type="evidence" value="ECO:0007669"/>
    <property type="project" value="TreeGrafter"/>
</dbReference>
<feature type="compositionally biased region" description="Basic and acidic residues" evidence="13">
    <location>
        <begin position="352"/>
        <end position="367"/>
    </location>
</feature>
<dbReference type="CDD" id="cd11660">
    <property type="entry name" value="SANT_TRF"/>
    <property type="match status" value="1"/>
</dbReference>
<gene>
    <name evidence="19" type="ORF">LUZ62_052567</name>
</gene>
<feature type="region of interest" description="Disordered" evidence="13">
    <location>
        <begin position="1860"/>
        <end position="1966"/>
    </location>
</feature>
<keyword evidence="5" id="KW-0547">Nucleotide-binding</keyword>
<feature type="domain" description="Chromo" evidence="14">
    <location>
        <begin position="352"/>
        <end position="424"/>
    </location>
</feature>
<feature type="region of interest" description="Disordered" evidence="13">
    <location>
        <begin position="194"/>
        <end position="328"/>
    </location>
</feature>
<dbReference type="InterPro" id="IPR016197">
    <property type="entry name" value="Chromo-like_dom_sf"/>
</dbReference>
<dbReference type="InterPro" id="IPR011011">
    <property type="entry name" value="Znf_FYVE_PHD"/>
</dbReference>
<dbReference type="InterPro" id="IPR014001">
    <property type="entry name" value="Helicase_ATP-bd"/>
</dbReference>
<evidence type="ECO:0000256" key="10">
    <source>
        <dbReference type="ARBA" id="ARBA00023054"/>
    </source>
</evidence>
<feature type="compositionally biased region" description="Basic and acidic residues" evidence="13">
    <location>
        <begin position="1143"/>
        <end position="1154"/>
    </location>
</feature>
<sequence>MSEESPLGETINGNNSIAKRKRKKTVSMVDLSIRKEGGLAVAEYAQSSSSASKRVKRDVEQPQFHDRVKGEDGYYYECEVCNIGGDLLCCDSCPCTYHLGCLNPPLESAPEGKWNCPKCTEEKSFVYSRRARTKRIVKKNVPEKLTIPDNNKSHKKEKAPLVPDNLPGEPKPSASRRTILVRLKKGSNILKLGSAEKSEEKKPIKAESSDSVIKKKKLKEGDGKGSDKKLTGDVKKDSEKKKPSRVKKSKLAYNSDWSNEEASLTSDYSGSRPSKRQKDQCDSARSFKKEKKKTGGSASKKKQEMLPELAPPLTEGFEDRGLVGSEPPLDDVLQVDRVLGCRLKCDDIISEPKSEDSVKESKDKDSPQEASNPTNNQCIEDAKKDTYEFLIKWVGKSNIHNTWIPESQLKVIAKRKLENYRAKHGYALINICKEQWTKPHRILSLRVGTEGQEEVLVKWCGLTYDESTWESVNEPVIKDSSYLIDQFRTFESDAIEKDAGSGARRERGDGQELNPLVEQPEELKGGALFPHQLEALNWLRKCWYRSKNVILADEMGLGKTVSASAFLSALYCEFKVGLPSLVLVPLSTMPNWLAEFSLWAPHLNVVEYHGGAKARAIIRQYEWHATGLSKATKAYKFNVLLTTYEMILADASYLRNVPWEVLIVDEGHRLKNSSSKLFSLLNTFSFQHRVLLTGTPLQNNIGEMYNLLNFLQPSSFPSLSAFEEKFNDLSTAEKVEELKKLVAPHMLRRLKKDAMQNIPPKTERVVPVELSSIQAEYYRAMLTKNYQVLRNIGRGAGGSGGVQQQSLLNIVMQLRKVCNHPYLIGGTEPESGTPEFLHEMRIKASAKLTLLHMMLRVLRKEGHRVLIFSQMTKLLDILEDYLLGEFGFGTYERVDGSVSVSERQAAIARFNEDKTRFVFLLSTRSCGLGINLATADTVIIYDSDFNPHADIQAMNRAHRIGQSNRLLVYRLVVRASVEERILQLAKKKLMLDQLFVNKSGSQKEVEDILRWGTEELFREIEGSPSENVDNKGDGNGNTKGTANGDVGEHRHRRRVGGLGDVYEDKCAGTGSTKLVWDENSVAKLLDRSNLQSGAQESADADMESDMLGSVKALDWNEETNEEPATGDTTPDTTGEGTEDNESKDENVTNDKEESEWDKLLRVRWEKYQVEEEAALGRGKRQRKAVSYRETFPSIPAEALSESSEEEREYTPAGRARKEKYAKLRARQKERIARRHIVVPPASPPKVEEQQSRENAAVSPLKDGNTMLVEKTPAPTESKLKPSTVPSPILEGPENSPMHIQRLIPNKGKQPVSDLPIVPPKGPFVPNSVALSSHLMPVLGLGAPNAPRKKSSSTLREPRPDRRQALSQPALGLGLDQPADPEVRLRIEKERRDPPGSVPGDLLRARLKSFVPHSSFPFFAVPFPSGPSTTGRHPFEPAVGPSTSFSSFHEKLGFPPLNLHDFNSNNASSAGHTSASAQIRPPADLFPPVPLPPLHPEKRQLVPDFSTIPMPNIPFIPNFPFSQNPHIPAMPPMPNLGQIQPPHQPMPESHKKVLDNILSRAESANNKMLRKRLKLDAWSEEELDSLWIGVRRHGRGNWDAMLRDPKLTFSKYRNPEDLAAKWPEELLKILDESSSKPPKPASGSGLSDEIMMRALRGNRVSGLGMEPPPPRFRSHLTDIQLGFGDLYPGLLPPRMDSISQINAIKETGTKLDANLLGTKLDANLLGTKLDANLLPPFLRNTFVQGNFTSRDVGSSYARNGPQESASFIPGPSTSKDHARNGHQEPASFIPGASTSKDPSGSSGAGSSKSNKLPHWLQDAVSVPPPPPPPPPPVPVVRTLPPAASAVAQSLKLLYGEENLEGRIPPFKIPGPPPSRPKDPRVSLKKRKKREESKKSGNGLRIVLGAGAASGDGDGAVSQDLNLNLTSPSALGHESKKEAQEKSEDRRESLNQAVQVETIESSSEEERD</sequence>
<dbReference type="SUPFAM" id="SSF46689">
    <property type="entry name" value="Homeodomain-like"/>
    <property type="match status" value="1"/>
</dbReference>
<feature type="domain" description="PHD-type" evidence="15">
    <location>
        <begin position="75"/>
        <end position="122"/>
    </location>
</feature>
<dbReference type="InterPro" id="IPR000330">
    <property type="entry name" value="SNF2_N"/>
</dbReference>
<dbReference type="InterPro" id="IPR001005">
    <property type="entry name" value="SANT/Myb"/>
</dbReference>
<feature type="compositionally biased region" description="Basic and acidic residues" evidence="13">
    <location>
        <begin position="1218"/>
        <end position="1230"/>
    </location>
</feature>
<accession>A0AAV8GC01</accession>
<evidence type="ECO:0000259" key="17">
    <source>
        <dbReference type="PROSITE" id="PS51192"/>
    </source>
</evidence>
<dbReference type="InterPro" id="IPR013083">
    <property type="entry name" value="Znf_RING/FYVE/PHD"/>
</dbReference>
<dbReference type="GO" id="GO:0016887">
    <property type="term" value="F:ATP hydrolysis activity"/>
    <property type="evidence" value="ECO:0007669"/>
    <property type="project" value="TreeGrafter"/>
</dbReference>
<dbReference type="SMART" id="SM00487">
    <property type="entry name" value="DEXDc"/>
    <property type="match status" value="1"/>
</dbReference>
<evidence type="ECO:0000256" key="4">
    <source>
        <dbReference type="ARBA" id="ARBA00022737"/>
    </source>
</evidence>
<feature type="compositionally biased region" description="Basic and acidic residues" evidence="13">
    <location>
        <begin position="276"/>
        <end position="287"/>
    </location>
</feature>
<feature type="compositionally biased region" description="Polar residues" evidence="13">
    <location>
        <begin position="1917"/>
        <end position="1927"/>
    </location>
</feature>
<keyword evidence="6 12" id="KW-0863">Zinc-finger</keyword>
<dbReference type="Gene3D" id="2.40.50.40">
    <property type="match status" value="2"/>
</dbReference>
<evidence type="ECO:0000256" key="13">
    <source>
        <dbReference type="SAM" id="MobiDB-lite"/>
    </source>
</evidence>
<evidence type="ECO:0000259" key="16">
    <source>
        <dbReference type="PROSITE" id="PS50090"/>
    </source>
</evidence>
<dbReference type="SUPFAM" id="SSF57903">
    <property type="entry name" value="FYVE/PHD zinc finger"/>
    <property type="match status" value="1"/>
</dbReference>
<evidence type="ECO:0000256" key="5">
    <source>
        <dbReference type="ARBA" id="ARBA00022741"/>
    </source>
</evidence>
<feature type="region of interest" description="Disordered" evidence="13">
    <location>
        <begin position="1116"/>
        <end position="1154"/>
    </location>
</feature>
<keyword evidence="9" id="KW-0067">ATP-binding</keyword>
<dbReference type="GO" id="GO:0008270">
    <property type="term" value="F:zinc ion binding"/>
    <property type="evidence" value="ECO:0007669"/>
    <property type="project" value="UniProtKB-KW"/>
</dbReference>
<dbReference type="Pfam" id="PF00176">
    <property type="entry name" value="SNF2-rel_dom"/>
    <property type="match status" value="1"/>
</dbReference>
<dbReference type="Gene3D" id="3.40.50.10810">
    <property type="entry name" value="Tandem AAA-ATPase domain"/>
    <property type="match status" value="1"/>
</dbReference>
<evidence type="ECO:0000256" key="7">
    <source>
        <dbReference type="ARBA" id="ARBA00022801"/>
    </source>
</evidence>
<name>A0AAV8GC01_9POAL</name>
<feature type="region of interest" description="Disordered" evidence="13">
    <location>
        <begin position="139"/>
        <end position="178"/>
    </location>
</feature>
<dbReference type="PROSITE" id="PS51194">
    <property type="entry name" value="HELICASE_CTER"/>
    <property type="match status" value="1"/>
</dbReference>
<dbReference type="GO" id="GO:0005634">
    <property type="term" value="C:nucleus"/>
    <property type="evidence" value="ECO:0007669"/>
    <property type="project" value="UniProtKB-SubCell"/>
</dbReference>
<keyword evidence="4" id="KW-0677">Repeat</keyword>
<evidence type="ECO:0000256" key="3">
    <source>
        <dbReference type="ARBA" id="ARBA00022723"/>
    </source>
</evidence>
<dbReference type="CDD" id="cd18793">
    <property type="entry name" value="SF2_C_SNF"/>
    <property type="match status" value="1"/>
</dbReference>
<dbReference type="Pfam" id="PF00385">
    <property type="entry name" value="Chromo"/>
    <property type="match status" value="2"/>
</dbReference>
<feature type="region of interest" description="Disordered" evidence="13">
    <location>
        <begin position="1020"/>
        <end position="1056"/>
    </location>
</feature>
<dbReference type="SMART" id="SM01147">
    <property type="entry name" value="DUF1087"/>
    <property type="match status" value="1"/>
</dbReference>
<evidence type="ECO:0000256" key="9">
    <source>
        <dbReference type="ARBA" id="ARBA00022840"/>
    </source>
</evidence>
<dbReference type="SMART" id="SM00249">
    <property type="entry name" value="PHD"/>
    <property type="match status" value="1"/>
</dbReference>
<feature type="compositionally biased region" description="Low complexity" evidence="13">
    <location>
        <begin position="1036"/>
        <end position="1045"/>
    </location>
</feature>
<evidence type="ECO:0000313" key="19">
    <source>
        <dbReference type="EMBL" id="KAJ4801321.1"/>
    </source>
</evidence>
<dbReference type="CDD" id="cd18660">
    <property type="entry name" value="CD1_tandem"/>
    <property type="match status" value="1"/>
</dbReference>
<dbReference type="PROSITE" id="PS51192">
    <property type="entry name" value="HELICASE_ATP_BIND_1"/>
    <property type="match status" value="1"/>
</dbReference>
<dbReference type="Gene3D" id="1.10.10.60">
    <property type="entry name" value="Homeodomain-like"/>
    <property type="match status" value="1"/>
</dbReference>
<dbReference type="Pfam" id="PF06465">
    <property type="entry name" value="DUF1087"/>
    <property type="match status" value="1"/>
</dbReference>
<dbReference type="InterPro" id="IPR023780">
    <property type="entry name" value="Chromo_domain"/>
</dbReference>
<feature type="compositionally biased region" description="Low complexity" evidence="13">
    <location>
        <begin position="1794"/>
        <end position="1809"/>
    </location>
</feature>
<dbReference type="Gene3D" id="3.40.50.300">
    <property type="entry name" value="P-loop containing nucleotide triphosphate hydrolases"/>
    <property type="match status" value="1"/>
</dbReference>
<dbReference type="CDD" id="cd18659">
    <property type="entry name" value="CD2_tandem"/>
    <property type="match status" value="1"/>
</dbReference>
<keyword evidence="7" id="KW-0378">Hydrolase</keyword>
<dbReference type="InterPro" id="IPR049730">
    <property type="entry name" value="SNF2/RAD54-like_C"/>
</dbReference>
<dbReference type="GO" id="GO:0005524">
    <property type="term" value="F:ATP binding"/>
    <property type="evidence" value="ECO:0007669"/>
    <property type="project" value="UniProtKB-KW"/>
</dbReference>
<dbReference type="GO" id="GO:0042393">
    <property type="term" value="F:histone binding"/>
    <property type="evidence" value="ECO:0007669"/>
    <property type="project" value="TreeGrafter"/>
</dbReference>
<dbReference type="PROSITE" id="PS50090">
    <property type="entry name" value="MYB_LIKE"/>
    <property type="match status" value="1"/>
</dbReference>
<dbReference type="SUPFAM" id="SSF54160">
    <property type="entry name" value="Chromo domain-like"/>
    <property type="match status" value="2"/>
</dbReference>
<dbReference type="InterPro" id="IPR009057">
    <property type="entry name" value="Homeodomain-like_sf"/>
</dbReference>
<dbReference type="Pfam" id="PF00628">
    <property type="entry name" value="PHD"/>
    <property type="match status" value="1"/>
</dbReference>
<keyword evidence="10" id="KW-0175">Coiled coil</keyword>
<dbReference type="FunFam" id="3.40.50.300:FF:000607">
    <property type="entry name" value="chromodomain-helicase-DNA-binding protein 1-like isoform X1"/>
    <property type="match status" value="1"/>
</dbReference>
<comment type="similarity">
    <text evidence="2">Belongs to the SNF2/RAD54 helicase family. ISWI subfamily.</text>
</comment>
<dbReference type="PROSITE" id="PS50016">
    <property type="entry name" value="ZF_PHD_2"/>
    <property type="match status" value="1"/>
</dbReference>
<dbReference type="InterPro" id="IPR019786">
    <property type="entry name" value="Zinc_finger_PHD-type_CS"/>
</dbReference>
<evidence type="ECO:0000256" key="6">
    <source>
        <dbReference type="ARBA" id="ARBA00022771"/>
    </source>
</evidence>
<feature type="compositionally biased region" description="Polar residues" evidence="13">
    <location>
        <begin position="368"/>
        <end position="378"/>
    </location>
</feature>
<organism evidence="19 20">
    <name type="scientific">Rhynchospora pubera</name>
    <dbReference type="NCBI Taxonomy" id="906938"/>
    <lineage>
        <taxon>Eukaryota</taxon>
        <taxon>Viridiplantae</taxon>
        <taxon>Streptophyta</taxon>
        <taxon>Embryophyta</taxon>
        <taxon>Tracheophyta</taxon>
        <taxon>Spermatophyta</taxon>
        <taxon>Magnoliopsida</taxon>
        <taxon>Liliopsida</taxon>
        <taxon>Poales</taxon>
        <taxon>Cyperaceae</taxon>
        <taxon>Cyperoideae</taxon>
        <taxon>Rhynchosporeae</taxon>
        <taxon>Rhynchospora</taxon>
    </lineage>
</organism>
<evidence type="ECO:0000313" key="20">
    <source>
        <dbReference type="Proteomes" id="UP001140206"/>
    </source>
</evidence>
<feature type="compositionally biased region" description="Basic and acidic residues" evidence="13">
    <location>
        <begin position="219"/>
        <end position="241"/>
    </location>
</feature>
<dbReference type="EMBL" id="JAMFTS010000002">
    <property type="protein sequence ID" value="KAJ4801321.1"/>
    <property type="molecule type" value="Genomic_DNA"/>
</dbReference>
<proteinExistence type="inferred from homology"/>
<dbReference type="InterPro" id="IPR009463">
    <property type="entry name" value="DUF1087"/>
</dbReference>
<evidence type="ECO:0000259" key="18">
    <source>
        <dbReference type="PROSITE" id="PS51194"/>
    </source>
</evidence>
<keyword evidence="3" id="KW-0479">Metal-binding</keyword>
<feature type="compositionally biased region" description="Low complexity" evidence="13">
    <location>
        <begin position="1122"/>
        <end position="1135"/>
    </location>
</feature>
<feature type="compositionally biased region" description="Polar residues" evidence="13">
    <location>
        <begin position="1948"/>
        <end position="1959"/>
    </location>
</feature>
<keyword evidence="8" id="KW-0862">Zinc</keyword>
<evidence type="ECO:0000259" key="15">
    <source>
        <dbReference type="PROSITE" id="PS50016"/>
    </source>
</evidence>
<dbReference type="PROSITE" id="PS01359">
    <property type="entry name" value="ZF_PHD_1"/>
    <property type="match status" value="1"/>
</dbReference>
<reference evidence="19" key="1">
    <citation type="submission" date="2022-08" db="EMBL/GenBank/DDBJ databases">
        <authorList>
            <person name="Marques A."/>
        </authorList>
    </citation>
    <scope>NUCLEOTIDE SEQUENCE</scope>
    <source>
        <strain evidence="19">RhyPub2mFocal</strain>
        <tissue evidence="19">Leaves</tissue>
    </source>
</reference>
<dbReference type="InterPro" id="IPR000953">
    <property type="entry name" value="Chromo/chromo_shadow_dom"/>
</dbReference>
<evidence type="ECO:0000256" key="8">
    <source>
        <dbReference type="ARBA" id="ARBA00022833"/>
    </source>
</evidence>
<evidence type="ECO:0000259" key="14">
    <source>
        <dbReference type="PROSITE" id="PS50013"/>
    </source>
</evidence>
<dbReference type="GO" id="GO:0003677">
    <property type="term" value="F:DNA binding"/>
    <property type="evidence" value="ECO:0007669"/>
    <property type="project" value="TreeGrafter"/>
</dbReference>
<keyword evidence="20" id="KW-1185">Reference proteome</keyword>
<feature type="domain" description="Myb-like" evidence="16">
    <location>
        <begin position="1569"/>
        <end position="1625"/>
    </location>
</feature>
<dbReference type="SMART" id="SM00490">
    <property type="entry name" value="HELICc"/>
    <property type="match status" value="1"/>
</dbReference>
<evidence type="ECO:0000256" key="2">
    <source>
        <dbReference type="ARBA" id="ARBA00009687"/>
    </source>
</evidence>
<dbReference type="PANTHER" id="PTHR45623">
    <property type="entry name" value="CHROMODOMAIN-HELICASE-DNA-BINDING PROTEIN 3-RELATED-RELATED"/>
    <property type="match status" value="1"/>
</dbReference>
<dbReference type="InterPro" id="IPR038718">
    <property type="entry name" value="SNF2-like_sf"/>
</dbReference>
<dbReference type="PROSITE" id="PS50013">
    <property type="entry name" value="CHROMO_2"/>
    <property type="match status" value="2"/>
</dbReference>
<protein>
    <submittedName>
        <fullName evidence="19">Chromodomain-helicase-DNA-binding family protein</fullName>
    </submittedName>
</protein>
<feature type="compositionally biased region" description="Polar residues" evidence="13">
    <location>
        <begin position="255"/>
        <end position="272"/>
    </location>
</feature>
<feature type="region of interest" description="Disordered" evidence="13">
    <location>
        <begin position="1340"/>
        <end position="1379"/>
    </location>
</feature>
<evidence type="ECO:0000256" key="1">
    <source>
        <dbReference type="ARBA" id="ARBA00004123"/>
    </source>
</evidence>
<feature type="region of interest" description="Disordered" evidence="13">
    <location>
        <begin position="1752"/>
        <end position="1837"/>
    </location>
</feature>
<dbReference type="GO" id="GO:0000785">
    <property type="term" value="C:chromatin"/>
    <property type="evidence" value="ECO:0007669"/>
    <property type="project" value="TreeGrafter"/>
</dbReference>